<gene>
    <name evidence="1" type="ORF">GY4MC1_1865</name>
</gene>
<dbReference type="SUPFAM" id="SSF52968">
    <property type="entry name" value="B12-dependent dehydatase associated subunit"/>
    <property type="match status" value="1"/>
</dbReference>
<name>A0A7U3YF35_GEOS0</name>
<reference evidence="1" key="1">
    <citation type="submission" date="2010-10" db="EMBL/GenBank/DDBJ databases">
        <title>Complete sequence of chromosome of Geobacillus sp. Y4.1MC1.</title>
        <authorList>
            <consortium name="US DOE Joint Genome Institute"/>
            <person name="Lucas S."/>
            <person name="Copeland A."/>
            <person name="Lapidus A."/>
            <person name="Cheng J.-F."/>
            <person name="Bruce D."/>
            <person name="Goodwin L."/>
            <person name="Pitluck S."/>
            <person name="Chertkov O."/>
            <person name="Zhang X."/>
            <person name="Detter J.C."/>
            <person name="Han C."/>
            <person name="Tapia R."/>
            <person name="Land M."/>
            <person name="Hauser L."/>
            <person name="Jeffries C."/>
            <person name="Kyrpides N."/>
            <person name="Ivanova N."/>
            <person name="Ovchinnikova G."/>
            <person name="Brumm P."/>
            <person name="Mead D."/>
            <person name="Woyke T."/>
        </authorList>
    </citation>
    <scope>NUCLEOTIDE SEQUENCE [LARGE SCALE GENOMIC DNA]</scope>
    <source>
        <strain evidence="1">Y4.1MC1</strain>
    </source>
</reference>
<dbReference type="AlphaFoldDB" id="A0A7U3YF35"/>
<evidence type="ECO:0000313" key="1">
    <source>
        <dbReference type="EMBL" id="ADP74629.1"/>
    </source>
</evidence>
<dbReference type="Pfam" id="PF02288">
    <property type="entry name" value="Dehydratase_MU"/>
    <property type="match status" value="1"/>
</dbReference>
<accession>A0A7U3YF35</accession>
<dbReference type="Gene3D" id="3.40.50.10150">
    <property type="entry name" value="B12-dependent dehydatase associated subunit"/>
    <property type="match status" value="1"/>
</dbReference>
<organism evidence="1">
    <name type="scientific">Geobacillus sp. (strain Y4.1MC1)</name>
    <dbReference type="NCBI Taxonomy" id="581103"/>
    <lineage>
        <taxon>Bacteria</taxon>
        <taxon>Bacillati</taxon>
        <taxon>Bacillota</taxon>
        <taxon>Bacilli</taxon>
        <taxon>Bacillales</taxon>
        <taxon>Anoxybacillaceae</taxon>
        <taxon>Geobacillus</taxon>
    </lineage>
</organism>
<dbReference type="EMBL" id="CP002293">
    <property type="protein sequence ID" value="ADP74629.1"/>
    <property type="molecule type" value="Genomic_DNA"/>
</dbReference>
<dbReference type="InterPro" id="IPR003208">
    <property type="entry name" value="Dehydtase/Dehydtase_re"/>
</dbReference>
<proteinExistence type="predicted"/>
<sequence>MTINNGSARPAIHVYYSPLLNDSSFRPLLYGMEEEGVPSVLKKKEGNNSLELGHQAATDSILGVGIGVGADNQIVLHYAKLPKDQPLFQIKQNEKNKQRILGSNAARLVKGIPFKTFQETGEDEANSTISAEEIARIVKKVLQRLEEIT</sequence>
<dbReference type="InterPro" id="IPR010254">
    <property type="entry name" value="B12-dep_deHydtase_bsu"/>
</dbReference>
<protein>
    <recommendedName>
        <fullName evidence="2">Dehydratase medium subunit</fullName>
    </recommendedName>
</protein>
<dbReference type="KEGG" id="gmc:GY4MC1_1865"/>
<evidence type="ECO:0008006" key="2">
    <source>
        <dbReference type="Google" id="ProtNLM"/>
    </source>
</evidence>